<sequence length="997" mass="105714">MKNQLGRQQALLLACSAALLGLGLTACGSGGGGSDTVTVQGDVPIAYVKRANTIRMNPTNGAPTAPGGDLMIREKSSPSAPEHNITTQFTQGQGDASDPEVSYDGKKIVFAMRCPTTNTAQIDGGPACTGRWNIWEYDMTTGGYTGGSFRRLTSSTQDDDVDPAYLPADRGFVFSSNRQTKSKTTQALGQTYYALDEYERERVFNLHTMTANGVNIQQISFNQSHDRNPVVRPNGDILFSRWEHVGDRNRFAIFRTKPDGTDMFVLYGAHSPGNSFLHPRDMDPAGAYSGFLTSSLMSLSGTHEGGSLMLVDAANYSEYNTPANRNVQALGGQAQITAQSLNDGRGLSRYGRVTSPFPLWDGTDRVLVGYRPCEVTRDGDVVSCATLSSAEIARLNDEERTEAEVAADPVQDNVPPSYAIYMYDPSKQTWLNVAAPPSGFMYTDPVALQQRPEPNAADPTNVDPTLAAQNLALIEVRSVYDTDGLDRMGTSMLAAADLPSGCTTAIEKTAPTDPLDTRNLVADLLRIKDPADPAYNCAPARFVRAVRAVAPQANMMGMREAIGETDFEPQQILGYAPVEPDGSFKLQVPADTPLALAIVDAKGRGIQTHLNWIQVRPGERRTCDGCHSPRRGAALNSGSIVNTLATALLPSMSGAHQSGETMASLRTRLDPTALSLGADMVYTDVWADTSRGGVARAPITVRYTGNTNPADDLATAVPVSGIINYAEHIQPLWTRNRGGNTCTGCHNDPAKLSLQGTTSGTGRLLSYDELLIGDPVIDAGTGLPVTRIEDGVPVIVRGAAVVETMSGNAGGLARMSRLTEILFGEELMAGAAARTAHPNPPGTAPNHATILNAAERRLVTEWMDLGGQYFNDLTSSPSVVNVAAALTQASFEAQVQPVLRASCSAGCHQPGGNAGASQTTPSYARNRFILTGDPGGDYNVTLTMISDTCNAAANYLLSRPSTVPHPAGAAGQSAAVLPVGSAGYTAIANWITSGCTP</sequence>
<keyword evidence="2" id="KW-0732">Signal</keyword>
<feature type="domain" description="Hydrazine synthase alpha subunit middle" evidence="3">
    <location>
        <begin position="554"/>
        <end position="627"/>
    </location>
</feature>
<protein>
    <recommendedName>
        <fullName evidence="3">Hydrazine synthase alpha subunit middle domain-containing protein</fullName>
    </recommendedName>
</protein>
<dbReference type="AlphaFoldDB" id="A2SF40"/>
<evidence type="ECO:0000256" key="2">
    <source>
        <dbReference type="SAM" id="SignalP"/>
    </source>
</evidence>
<dbReference type="SUPFAM" id="SSF69304">
    <property type="entry name" value="Tricorn protease N-terminal domain"/>
    <property type="match status" value="1"/>
</dbReference>
<organism evidence="4 5">
    <name type="scientific">Methylibium petroleiphilum (strain ATCC BAA-1232 / LMG 22953 / PM1)</name>
    <dbReference type="NCBI Taxonomy" id="420662"/>
    <lineage>
        <taxon>Bacteria</taxon>
        <taxon>Pseudomonadati</taxon>
        <taxon>Pseudomonadota</taxon>
        <taxon>Betaproteobacteria</taxon>
        <taxon>Burkholderiales</taxon>
        <taxon>Sphaerotilaceae</taxon>
        <taxon>Methylibium</taxon>
    </lineage>
</organism>
<feature type="chain" id="PRO_5002646356" description="Hydrazine synthase alpha subunit middle domain-containing protein" evidence="2">
    <location>
        <begin position="29"/>
        <end position="997"/>
    </location>
</feature>
<gene>
    <name evidence="4" type="ordered locus">Mpe_A1217</name>
</gene>
<keyword evidence="5" id="KW-1185">Reference proteome</keyword>
<dbReference type="Gene3D" id="2.120.10.30">
    <property type="entry name" value="TolB, C-terminal domain"/>
    <property type="match status" value="1"/>
</dbReference>
<feature type="compositionally biased region" description="Polar residues" evidence="1">
    <location>
        <begin position="84"/>
        <end position="94"/>
    </location>
</feature>
<dbReference type="Proteomes" id="UP000000366">
    <property type="component" value="Chromosome"/>
</dbReference>
<proteinExistence type="predicted"/>
<dbReference type="eggNOG" id="COG0823">
    <property type="taxonomic scope" value="Bacteria"/>
</dbReference>
<dbReference type="EMBL" id="CP000555">
    <property type="protein sequence ID" value="ABM94179.1"/>
    <property type="molecule type" value="Genomic_DNA"/>
</dbReference>
<evidence type="ECO:0000313" key="5">
    <source>
        <dbReference type="Proteomes" id="UP000000366"/>
    </source>
</evidence>
<dbReference type="KEGG" id="mpt:Mpe_A1217"/>
<dbReference type="PROSITE" id="PS51257">
    <property type="entry name" value="PROKAR_LIPOPROTEIN"/>
    <property type="match status" value="1"/>
</dbReference>
<name>A2SF40_METPP</name>
<evidence type="ECO:0000259" key="3">
    <source>
        <dbReference type="Pfam" id="PF18582"/>
    </source>
</evidence>
<feature type="region of interest" description="Disordered" evidence="1">
    <location>
        <begin position="75"/>
        <end position="100"/>
    </location>
</feature>
<dbReference type="InterPro" id="IPR011042">
    <property type="entry name" value="6-blade_b-propeller_TolB-like"/>
</dbReference>
<evidence type="ECO:0000256" key="1">
    <source>
        <dbReference type="SAM" id="MobiDB-lite"/>
    </source>
</evidence>
<dbReference type="Pfam" id="PF18582">
    <property type="entry name" value="HZS_alpha"/>
    <property type="match status" value="1"/>
</dbReference>
<dbReference type="HOGENOM" id="CLU_303626_0_0_4"/>
<dbReference type="InterPro" id="IPR040698">
    <property type="entry name" value="HZS_alpha_mid"/>
</dbReference>
<feature type="signal peptide" evidence="2">
    <location>
        <begin position="1"/>
        <end position="28"/>
    </location>
</feature>
<dbReference type="STRING" id="420662.Mpe_A1217"/>
<accession>A2SF40</accession>
<dbReference type="RefSeq" id="WP_011828816.1">
    <property type="nucleotide sequence ID" value="NC_008825.1"/>
</dbReference>
<evidence type="ECO:0000313" key="4">
    <source>
        <dbReference type="EMBL" id="ABM94179.1"/>
    </source>
</evidence>
<reference evidence="4 5" key="1">
    <citation type="journal article" date="2007" name="J. Bacteriol.">
        <title>Whole-genome analysis of the methyl tert-butyl ether-degrading beta-proteobacterium Methylibium petroleiphilum PM1.</title>
        <authorList>
            <person name="Kane S.R."/>
            <person name="Chakicherla A.Y."/>
            <person name="Chain P.S.G."/>
            <person name="Schmidt R."/>
            <person name="Shin M.W."/>
            <person name="Legler T.C."/>
            <person name="Scow K.M."/>
            <person name="Larimer F.W."/>
            <person name="Lucas S.M."/>
            <person name="Richardson P.M."/>
            <person name="Hristova K.R."/>
        </authorList>
    </citation>
    <scope>NUCLEOTIDE SEQUENCE [LARGE SCALE GENOMIC DNA]</scope>
    <source>
        <strain evidence="5">ATCC BAA-1232 / LMG 22953 / PM1</strain>
    </source>
</reference>